<keyword evidence="2" id="KW-1185">Reference proteome</keyword>
<evidence type="ECO:0000313" key="2">
    <source>
        <dbReference type="Proteomes" id="UP001143856"/>
    </source>
</evidence>
<organism evidence="1 2">
    <name type="scientific">Xylaria curta</name>
    <dbReference type="NCBI Taxonomy" id="42375"/>
    <lineage>
        <taxon>Eukaryota</taxon>
        <taxon>Fungi</taxon>
        <taxon>Dikarya</taxon>
        <taxon>Ascomycota</taxon>
        <taxon>Pezizomycotina</taxon>
        <taxon>Sordariomycetes</taxon>
        <taxon>Xylariomycetidae</taxon>
        <taxon>Xylariales</taxon>
        <taxon>Xylariaceae</taxon>
        <taxon>Xylaria</taxon>
    </lineage>
</organism>
<reference evidence="1" key="1">
    <citation type="submission" date="2022-10" db="EMBL/GenBank/DDBJ databases">
        <title>Genome Sequence of Xylaria curta.</title>
        <authorList>
            <person name="Buettner E."/>
        </authorList>
    </citation>
    <scope>NUCLEOTIDE SEQUENCE</scope>
    <source>
        <strain evidence="1">Babe10</strain>
    </source>
</reference>
<accession>A0ACC1NL91</accession>
<sequence>MLRSNVIFHASRSKASTIIGSLAILLAMNAAWAGKVMLIDKLEAGRICYSNVGVNDFQVKQEKLNEGLQQLLENVEAILGRHALGSYSAEYEAMYKATMRSGIESLNGTISIANNQAWGDAISYAREVISAPEDTPEACIFFVTPPKSQDTMSPYYMRKLPALTLLKERASAPWARSCSDLHKELLKRFGPETITAAQLGTAAIIRNHYNGDRLAIPHVNKKASYLRHRNDAKVGAGFYPKSSPLSATCYQCASLPCSLAMSWFLPAEKAVQAAYISHLSVCDDVGSFTEEYYDARMRMVAISAGVAYNFGGKAINAFVDGTAKQAVGAGNGTLQPIEAAMAWRAIGGCSTIYSGYNFEECDLDVGLVAPVVMMAMHDLLDWRCDVAAGNYENAVSAVYGFGIDSPFHALLETTLEEVLTHPKSGLYGIGAVAYMHFTVGRYGAWEYGGEHKPACERCVQLLREATEASGLQWLPKPPPKTYAEGDEHRESGRLWADHFIDRSLIQETVGWFQYLISTGEIWLFDVLTEGAEPVDEDADWA</sequence>
<comment type="caution">
    <text evidence="1">The sequence shown here is derived from an EMBL/GenBank/DDBJ whole genome shotgun (WGS) entry which is preliminary data.</text>
</comment>
<name>A0ACC1NL91_9PEZI</name>
<protein>
    <submittedName>
        <fullName evidence="1">Uncharacterized protein</fullName>
    </submittedName>
</protein>
<dbReference type="Proteomes" id="UP001143856">
    <property type="component" value="Unassembled WGS sequence"/>
</dbReference>
<gene>
    <name evidence="1" type="ORF">NUW58_g7156</name>
</gene>
<dbReference type="EMBL" id="JAPDGR010001787">
    <property type="protein sequence ID" value="KAJ2979621.1"/>
    <property type="molecule type" value="Genomic_DNA"/>
</dbReference>
<proteinExistence type="predicted"/>
<evidence type="ECO:0000313" key="1">
    <source>
        <dbReference type="EMBL" id="KAJ2979621.1"/>
    </source>
</evidence>